<organism evidence="2 3">
    <name type="scientific">Escherichia coli</name>
    <dbReference type="NCBI Taxonomy" id="562"/>
    <lineage>
        <taxon>Bacteria</taxon>
        <taxon>Pseudomonadati</taxon>
        <taxon>Pseudomonadota</taxon>
        <taxon>Gammaproteobacteria</taxon>
        <taxon>Enterobacterales</taxon>
        <taxon>Enterobacteriaceae</taxon>
        <taxon>Escherichia</taxon>
    </lineage>
</organism>
<dbReference type="EMBL" id="AP022360">
    <property type="protein sequence ID" value="BBU87094.1"/>
    <property type="molecule type" value="Genomic_DNA"/>
</dbReference>
<reference evidence="2 3" key="1">
    <citation type="submission" date="2020-01" db="EMBL/GenBank/DDBJ databases">
        <title>Dynamics of blaIMP-6 dissemination in carbapenem resistant Enterobacteriacea isolated from regional surveillance in Osaka, Japan.</title>
        <authorList>
            <person name="Abe R."/>
            <person name="Akeda Y."/>
            <person name="Sugawara Y."/>
            <person name="Yamamoto N."/>
            <person name="Tomono K."/>
            <person name="Takeuchi D."/>
            <person name="Kawahara R."/>
            <person name="Hamada S."/>
        </authorList>
    </citation>
    <scope>NUCLEOTIDE SEQUENCE [LARGE SCALE GENOMIC DNA]</scope>
    <source>
        <strain evidence="2 3">E300</strain>
    </source>
</reference>
<dbReference type="SUPFAM" id="SSF143975">
    <property type="entry name" value="IlvD/EDD N-terminal domain-like"/>
    <property type="match status" value="1"/>
</dbReference>
<gene>
    <name evidence="2" type="ORF">EIMP300_84940</name>
</gene>
<dbReference type="GO" id="GO:0005829">
    <property type="term" value="C:cytosol"/>
    <property type="evidence" value="ECO:0007669"/>
    <property type="project" value="TreeGrafter"/>
</dbReference>
<evidence type="ECO:0000313" key="2">
    <source>
        <dbReference type="EMBL" id="BBU87094.1"/>
    </source>
</evidence>
<dbReference type="Proteomes" id="UP000467488">
    <property type="component" value="Chromosome"/>
</dbReference>
<evidence type="ECO:0000256" key="1">
    <source>
        <dbReference type="SAM" id="MobiDB-lite"/>
    </source>
</evidence>
<accession>A0A8S0G2B2</accession>
<dbReference type="PANTHER" id="PTHR43661">
    <property type="entry name" value="D-XYLONATE DEHYDRATASE"/>
    <property type="match status" value="1"/>
</dbReference>
<name>A0A8S0G2B2_ECOLX</name>
<feature type="region of interest" description="Disordered" evidence="1">
    <location>
        <begin position="171"/>
        <end position="207"/>
    </location>
</feature>
<feature type="compositionally biased region" description="Basic residues" evidence="1">
    <location>
        <begin position="182"/>
        <end position="191"/>
    </location>
</feature>
<dbReference type="PANTHER" id="PTHR43661:SF3">
    <property type="entry name" value="D-XYLONATE DEHYDRATASE YAGF-RELATED"/>
    <property type="match status" value="1"/>
</dbReference>
<dbReference type="GO" id="GO:0016836">
    <property type="term" value="F:hydro-lyase activity"/>
    <property type="evidence" value="ECO:0007669"/>
    <property type="project" value="TreeGrafter"/>
</dbReference>
<protein>
    <recommendedName>
        <fullName evidence="4">YjhG/YagF family D-xylonate dehydratase</fullName>
    </recommendedName>
</protein>
<sequence length="229" mass="25329">MSVRNIFADESHDIYTVRTHADGPDGELPLTAEMLINRPSGDLFGMTMNAGMGWSPDELDRDGILLLSTLGGLRGADGKPVALALHQGHYELDIQIKAAAEVIKANHALPYAVYVSDPSRLLRDGRTQGTTGMFDSLPYRNDASMVMRRLIRSLPDAKAVIGVASCDKPFTASGHHDGTRRAAQHRNRAGPRRRDAARKGWRRQRQGANHWRTLRQWRIISTGRTPCGL</sequence>
<proteinExistence type="predicted"/>
<evidence type="ECO:0008006" key="4">
    <source>
        <dbReference type="Google" id="ProtNLM"/>
    </source>
</evidence>
<dbReference type="InterPro" id="IPR037237">
    <property type="entry name" value="IlvD/EDD_N"/>
</dbReference>
<dbReference type="AlphaFoldDB" id="A0A8S0G2B2"/>
<evidence type="ECO:0000313" key="3">
    <source>
        <dbReference type="Proteomes" id="UP000467488"/>
    </source>
</evidence>